<dbReference type="AlphaFoldDB" id="A0A1A3N1W2"/>
<organism evidence="1 2">
    <name type="scientific">Mycobacterium asiaticum</name>
    <dbReference type="NCBI Taxonomy" id="1790"/>
    <lineage>
        <taxon>Bacteria</taxon>
        <taxon>Bacillati</taxon>
        <taxon>Actinomycetota</taxon>
        <taxon>Actinomycetes</taxon>
        <taxon>Mycobacteriales</taxon>
        <taxon>Mycobacteriaceae</taxon>
        <taxon>Mycobacterium</taxon>
    </lineage>
</organism>
<protein>
    <submittedName>
        <fullName evidence="1">Uncharacterized protein</fullName>
    </submittedName>
</protein>
<evidence type="ECO:0000313" key="2">
    <source>
        <dbReference type="Proteomes" id="UP000093629"/>
    </source>
</evidence>
<reference evidence="1 2" key="1">
    <citation type="submission" date="2016-06" db="EMBL/GenBank/DDBJ databases">
        <authorList>
            <person name="Kjaerup R.B."/>
            <person name="Dalgaard T.S."/>
            <person name="Juul-Madsen H.R."/>
        </authorList>
    </citation>
    <scope>NUCLEOTIDE SEQUENCE [LARGE SCALE GENOMIC DNA]</scope>
    <source>
        <strain evidence="1 2">1245139.5</strain>
    </source>
</reference>
<keyword evidence="2" id="KW-1185">Reference proteome</keyword>
<accession>A0A1A3N1W2</accession>
<evidence type="ECO:0000313" key="1">
    <source>
        <dbReference type="EMBL" id="OBK15049.1"/>
    </source>
</evidence>
<dbReference type="Proteomes" id="UP000093629">
    <property type="component" value="Unassembled WGS sequence"/>
</dbReference>
<dbReference type="EMBL" id="LZLQ01000090">
    <property type="protein sequence ID" value="OBK15049.1"/>
    <property type="molecule type" value="Genomic_DNA"/>
</dbReference>
<name>A0A1A3N1W2_MYCAS</name>
<proteinExistence type="predicted"/>
<sequence>MARRGARGRDDGQCTSWYVAGCRSGGSATLASSGVPPSNWLITGALINVRIAGREPAAAIASGGGTDR</sequence>
<comment type="caution">
    <text evidence="1">The sequence shown here is derived from an EMBL/GenBank/DDBJ whole genome shotgun (WGS) entry which is preliminary data.</text>
</comment>
<gene>
    <name evidence="1" type="ORF">A5636_06605</name>
</gene>